<accession>A0A8S1HM95</accession>
<evidence type="ECO:0000313" key="3">
    <source>
        <dbReference type="EMBL" id="CAD6197606.1"/>
    </source>
</evidence>
<evidence type="ECO:0000256" key="2">
    <source>
        <dbReference type="SAM" id="Phobius"/>
    </source>
</evidence>
<reference evidence="3" key="1">
    <citation type="submission" date="2020-10" db="EMBL/GenBank/DDBJ databases">
        <authorList>
            <person name="Kikuchi T."/>
        </authorList>
    </citation>
    <scope>NUCLEOTIDE SEQUENCE</scope>
    <source>
        <strain evidence="3">NKZ352</strain>
    </source>
</reference>
<dbReference type="OrthoDB" id="5857557at2759"/>
<feature type="region of interest" description="Disordered" evidence="1">
    <location>
        <begin position="1"/>
        <end position="33"/>
    </location>
</feature>
<name>A0A8S1HM95_9PELO</name>
<keyword evidence="2" id="KW-0812">Transmembrane</keyword>
<keyword evidence="4" id="KW-1185">Reference proteome</keyword>
<feature type="region of interest" description="Disordered" evidence="1">
    <location>
        <begin position="357"/>
        <end position="378"/>
    </location>
</feature>
<dbReference type="Proteomes" id="UP000835052">
    <property type="component" value="Unassembled WGS sequence"/>
</dbReference>
<proteinExistence type="predicted"/>
<sequence>MNLSNHFPSYISDIDPEDSTAESTLNGRTEPPPQMQVLPPQVGATGDGVAQIHCFVCYQRIERGKIVGNCFKPCNCPMLWVHSNCAIESPGFMRTRCLTCGHRNQVTKRHVECDLSTVEELAEDEEENAPATANRETVECGICNGQKYVRPTPAEKSDALLIRPCFCGNAVHHGCLVQKLPFQKSCQHCGVVYKYNKYGSLGDYFIRYWFQYATALIILGTLTLLAWVSLSNSFFFSRNCSSWCVVLTVFGCLFFLASVSCLVFLIKCTFCRRIPRFRQRYGKVTMTDYWPGTSPEKPAVKQFRFAVPEALPMEVRPLATTRELPTAGPRKVSAAPDLGELSFGQFLFGVSTAQKHQSSSTPIENDANFTFESSTEPA</sequence>
<gene>
    <name evidence="3" type="ORF">CAUJ_LOCUS13515</name>
</gene>
<evidence type="ECO:0000256" key="1">
    <source>
        <dbReference type="SAM" id="MobiDB-lite"/>
    </source>
</evidence>
<dbReference type="EMBL" id="CAJGYM010000099">
    <property type="protein sequence ID" value="CAD6197606.1"/>
    <property type="molecule type" value="Genomic_DNA"/>
</dbReference>
<feature type="transmembrane region" description="Helical" evidence="2">
    <location>
        <begin position="209"/>
        <end position="230"/>
    </location>
</feature>
<organism evidence="3 4">
    <name type="scientific">Caenorhabditis auriculariae</name>
    <dbReference type="NCBI Taxonomy" id="2777116"/>
    <lineage>
        <taxon>Eukaryota</taxon>
        <taxon>Metazoa</taxon>
        <taxon>Ecdysozoa</taxon>
        <taxon>Nematoda</taxon>
        <taxon>Chromadorea</taxon>
        <taxon>Rhabditida</taxon>
        <taxon>Rhabditina</taxon>
        <taxon>Rhabditomorpha</taxon>
        <taxon>Rhabditoidea</taxon>
        <taxon>Rhabditidae</taxon>
        <taxon>Peloderinae</taxon>
        <taxon>Caenorhabditis</taxon>
    </lineage>
</organism>
<comment type="caution">
    <text evidence="3">The sequence shown here is derived from an EMBL/GenBank/DDBJ whole genome shotgun (WGS) entry which is preliminary data.</text>
</comment>
<keyword evidence="2" id="KW-1133">Transmembrane helix</keyword>
<keyword evidence="2" id="KW-0472">Membrane</keyword>
<feature type="transmembrane region" description="Helical" evidence="2">
    <location>
        <begin position="242"/>
        <end position="266"/>
    </location>
</feature>
<evidence type="ECO:0000313" key="4">
    <source>
        <dbReference type="Proteomes" id="UP000835052"/>
    </source>
</evidence>
<protein>
    <submittedName>
        <fullName evidence="3">Uncharacterized protein</fullName>
    </submittedName>
</protein>
<dbReference type="AlphaFoldDB" id="A0A8S1HM95"/>